<name>A0A5B7DD84_PORTR</name>
<dbReference type="Proteomes" id="UP000324222">
    <property type="component" value="Unassembled WGS sequence"/>
</dbReference>
<proteinExistence type="predicted"/>
<sequence>MDDPRLTSRNEAVVCWPLLSPHSPNPATAAIVAANIRLSPESFGSVIRISLRICWNRFAFCILKSRGAATQPLPRP</sequence>
<organism evidence="1 2">
    <name type="scientific">Portunus trituberculatus</name>
    <name type="common">Swimming crab</name>
    <name type="synonym">Neptunus trituberculatus</name>
    <dbReference type="NCBI Taxonomy" id="210409"/>
    <lineage>
        <taxon>Eukaryota</taxon>
        <taxon>Metazoa</taxon>
        <taxon>Ecdysozoa</taxon>
        <taxon>Arthropoda</taxon>
        <taxon>Crustacea</taxon>
        <taxon>Multicrustacea</taxon>
        <taxon>Malacostraca</taxon>
        <taxon>Eumalacostraca</taxon>
        <taxon>Eucarida</taxon>
        <taxon>Decapoda</taxon>
        <taxon>Pleocyemata</taxon>
        <taxon>Brachyura</taxon>
        <taxon>Eubrachyura</taxon>
        <taxon>Portunoidea</taxon>
        <taxon>Portunidae</taxon>
        <taxon>Portuninae</taxon>
        <taxon>Portunus</taxon>
    </lineage>
</organism>
<accession>A0A5B7DD84</accession>
<evidence type="ECO:0000313" key="1">
    <source>
        <dbReference type="EMBL" id="MPC19056.1"/>
    </source>
</evidence>
<dbReference type="AlphaFoldDB" id="A0A5B7DD84"/>
<gene>
    <name evidence="1" type="ORF">E2C01_011963</name>
</gene>
<protein>
    <submittedName>
        <fullName evidence="1">Uncharacterized protein</fullName>
    </submittedName>
</protein>
<reference evidence="1 2" key="1">
    <citation type="submission" date="2019-05" db="EMBL/GenBank/DDBJ databases">
        <title>Another draft genome of Portunus trituberculatus and its Hox gene families provides insights of decapod evolution.</title>
        <authorList>
            <person name="Jeong J.-H."/>
            <person name="Song I."/>
            <person name="Kim S."/>
            <person name="Choi T."/>
            <person name="Kim D."/>
            <person name="Ryu S."/>
            <person name="Kim W."/>
        </authorList>
    </citation>
    <scope>NUCLEOTIDE SEQUENCE [LARGE SCALE GENOMIC DNA]</scope>
    <source>
        <tissue evidence="1">Muscle</tissue>
    </source>
</reference>
<keyword evidence="2" id="KW-1185">Reference proteome</keyword>
<evidence type="ECO:0000313" key="2">
    <source>
        <dbReference type="Proteomes" id="UP000324222"/>
    </source>
</evidence>
<comment type="caution">
    <text evidence="1">The sequence shown here is derived from an EMBL/GenBank/DDBJ whole genome shotgun (WGS) entry which is preliminary data.</text>
</comment>
<dbReference type="EMBL" id="VSRR010000734">
    <property type="protein sequence ID" value="MPC19056.1"/>
    <property type="molecule type" value="Genomic_DNA"/>
</dbReference>